<keyword evidence="1" id="KW-1133">Transmembrane helix</keyword>
<dbReference type="Proteomes" id="UP001230156">
    <property type="component" value="Unassembled WGS sequence"/>
</dbReference>
<feature type="transmembrane region" description="Helical" evidence="1">
    <location>
        <begin position="85"/>
        <end position="108"/>
    </location>
</feature>
<dbReference type="Pfam" id="PF06170">
    <property type="entry name" value="DUF983"/>
    <property type="match status" value="1"/>
</dbReference>
<protein>
    <submittedName>
        <fullName evidence="2">DUF983 domain-containing protein</fullName>
    </submittedName>
</protein>
<dbReference type="RefSeq" id="WP_379960384.1">
    <property type="nucleotide sequence ID" value="NZ_JAUYVI010000007.1"/>
</dbReference>
<evidence type="ECO:0000256" key="1">
    <source>
        <dbReference type="SAM" id="Phobius"/>
    </source>
</evidence>
<keyword evidence="1" id="KW-0812">Transmembrane</keyword>
<comment type="caution">
    <text evidence="2">The sequence shown here is derived from an EMBL/GenBank/DDBJ whole genome shotgun (WGS) entry which is preliminary data.</text>
</comment>
<dbReference type="InterPro" id="IPR009325">
    <property type="entry name" value="DUF983"/>
</dbReference>
<dbReference type="EMBL" id="JAUYVI010000007">
    <property type="protein sequence ID" value="MDQ7250726.1"/>
    <property type="molecule type" value="Genomic_DNA"/>
</dbReference>
<feature type="transmembrane region" description="Helical" evidence="1">
    <location>
        <begin position="58"/>
        <end position="78"/>
    </location>
</feature>
<evidence type="ECO:0000313" key="2">
    <source>
        <dbReference type="EMBL" id="MDQ7250726.1"/>
    </source>
</evidence>
<evidence type="ECO:0000313" key="3">
    <source>
        <dbReference type="Proteomes" id="UP001230156"/>
    </source>
</evidence>
<organism evidence="2 3">
    <name type="scientific">Dongia sedimenti</name>
    <dbReference type="NCBI Taxonomy" id="3064282"/>
    <lineage>
        <taxon>Bacteria</taxon>
        <taxon>Pseudomonadati</taxon>
        <taxon>Pseudomonadota</taxon>
        <taxon>Alphaproteobacteria</taxon>
        <taxon>Rhodospirillales</taxon>
        <taxon>Dongiaceae</taxon>
        <taxon>Dongia</taxon>
    </lineage>
</organism>
<reference evidence="3" key="1">
    <citation type="submission" date="2023-08" db="EMBL/GenBank/DDBJ databases">
        <title>Rhodospirillaceae gen. nov., a novel taxon isolated from the Yangtze River Yuezi River estuary sludge.</title>
        <authorList>
            <person name="Ruan L."/>
        </authorList>
    </citation>
    <scope>NUCLEOTIDE SEQUENCE [LARGE SCALE GENOMIC DNA]</scope>
    <source>
        <strain evidence="3">R-7</strain>
    </source>
</reference>
<keyword evidence="1" id="KW-0472">Membrane</keyword>
<name>A0ABU0YSP6_9PROT</name>
<proteinExistence type="predicted"/>
<accession>A0ABU0YSP6</accession>
<sequence length="129" mass="14018">MPKITSYAQPTWTEALLRGLKRMCPRCGQGKMFAGYLTPRESCESCGLAFEPLRADDAPAYFTVFLVGHIAIAGALFTEQLSHPALWLQTAVWVPATLGMMLGFLPVIKGAVMGAIYASHAGEHRHPAE</sequence>
<gene>
    <name evidence="2" type="ORF">Q8A70_23765</name>
</gene>
<keyword evidence="3" id="KW-1185">Reference proteome</keyword>